<dbReference type="SMART" id="SM00332">
    <property type="entry name" value="PP2Cc"/>
    <property type="match status" value="1"/>
</dbReference>
<dbReference type="Ensembl" id="ENSBIXT00000024373.1">
    <property type="protein sequence ID" value="ENSBIXP00000013797.1"/>
    <property type="gene ID" value="ENSBIXG00000000627.1"/>
</dbReference>
<feature type="region of interest" description="Disordered" evidence="5">
    <location>
        <begin position="57"/>
        <end position="129"/>
    </location>
</feature>
<evidence type="ECO:0000256" key="4">
    <source>
        <dbReference type="RuleBase" id="RU003465"/>
    </source>
</evidence>
<proteinExistence type="inferred from homology"/>
<dbReference type="PROSITE" id="PS51746">
    <property type="entry name" value="PPM_2"/>
    <property type="match status" value="1"/>
</dbReference>
<dbReference type="Pfam" id="PF00481">
    <property type="entry name" value="PP2C"/>
    <property type="match status" value="1"/>
</dbReference>
<dbReference type="Gene3D" id="3.60.40.10">
    <property type="entry name" value="PPM-type phosphatase domain"/>
    <property type="match status" value="1"/>
</dbReference>
<dbReference type="PANTHER" id="PTHR13832">
    <property type="entry name" value="PROTEIN PHOSPHATASE 2C"/>
    <property type="match status" value="1"/>
</dbReference>
<dbReference type="OMA" id="DEMFLFK"/>
<sequence>MPSASSRDPSAPHPHPGLSPEATPLGPSDPPSGFVPPTWASELTACEGGWPCPSAWSPSLGVAPASKGKQGKVGTQRCRVWARSPPAPGTDPCVSLQREDRGPRQQLPCPPDALGMASGAPQQNGQTAEETPGFLDTLLRDFPAPLSPESPLPWKVPGPVLTLEEVEGELAEVAMGFLSSRSAPPPLAACLAHEAVSQLLQSDLSEFRKLPEQEEEDGDRGDRAEEKAPVTLLDAAGLARSLFDRLWQACGQWQQQVPAAARAPQRQWLVSAHAIRNARRRMEDRHVCLPAFNLLFGLEVSGGPGWEGTLVPSGATAGAQASGTPTAAVSTCPALGSRAHPPRRAGPRPPGPLLAELYPGPPPRAVWGRCPCARAPVAGPEQKLRLPRVVLPKTTPQPARSSACLVARPCGPPAPRSAQAVTSPRTPRQDSVDRAYFAVFDGHGGADAARYASVHVHAVAARRPELAADPAEALRAAFRRTDEMFLWKARRERLQSGTTGVCALIAGNTLHVAWLGDSQVLLVRQGQAVKLMEPHRPERQDEKDRIEALGGFVSHMDCWRVNGTLAVSRAIGDVFQKPYVSGEADAASWELTGSEEYLLLACDGFFDVVPHQEVASLVRSRLAGPPGSGLRVAEELVAAARERGSHDNITVVVVFLRDPQDLLEPEPDAPRS</sequence>
<accession>A0A4W2D511</accession>
<reference evidence="7" key="2">
    <citation type="submission" date="2025-08" db="UniProtKB">
        <authorList>
            <consortium name="Ensembl"/>
        </authorList>
    </citation>
    <scope>IDENTIFICATION</scope>
</reference>
<reference evidence="7 8" key="1">
    <citation type="submission" date="2018-11" db="EMBL/GenBank/DDBJ databases">
        <title>Haplotype-resolved cattle genomes.</title>
        <authorList>
            <person name="Low W.Y."/>
            <person name="Tearle R."/>
            <person name="Bickhart D.M."/>
            <person name="Rosen B.D."/>
            <person name="Koren S."/>
            <person name="Rhie A."/>
            <person name="Hiendleder S."/>
            <person name="Phillippy A.M."/>
            <person name="Smith T.P.L."/>
            <person name="Williams J.L."/>
        </authorList>
    </citation>
    <scope>NUCLEOTIDE SEQUENCE [LARGE SCALE GENOMIC DNA]</scope>
</reference>
<keyword evidence="3 4" id="KW-0904">Protein phosphatase</keyword>
<dbReference type="SUPFAM" id="SSF81606">
    <property type="entry name" value="PP2C-like"/>
    <property type="match status" value="1"/>
</dbReference>
<evidence type="ECO:0000256" key="3">
    <source>
        <dbReference type="ARBA" id="ARBA00022912"/>
    </source>
</evidence>
<evidence type="ECO:0000313" key="8">
    <source>
        <dbReference type="Proteomes" id="UP000314981"/>
    </source>
</evidence>
<dbReference type="GO" id="GO:0005829">
    <property type="term" value="C:cytosol"/>
    <property type="evidence" value="ECO:0007669"/>
    <property type="project" value="TreeGrafter"/>
</dbReference>
<dbReference type="Proteomes" id="UP000314981">
    <property type="component" value="Chromosome 17"/>
</dbReference>
<keyword evidence="8" id="KW-1185">Reference proteome</keyword>
<protein>
    <recommendedName>
        <fullName evidence="6">PPM-type phosphatase domain-containing protein</fullName>
    </recommendedName>
</protein>
<evidence type="ECO:0000256" key="2">
    <source>
        <dbReference type="ARBA" id="ARBA00022801"/>
    </source>
</evidence>
<dbReference type="GO" id="GO:0004722">
    <property type="term" value="F:protein serine/threonine phosphatase activity"/>
    <property type="evidence" value="ECO:0007669"/>
    <property type="project" value="InterPro"/>
</dbReference>
<dbReference type="InterPro" id="IPR015655">
    <property type="entry name" value="PP2C"/>
</dbReference>
<evidence type="ECO:0000259" key="6">
    <source>
        <dbReference type="PROSITE" id="PS51746"/>
    </source>
</evidence>
<dbReference type="AlphaFoldDB" id="A0A4W2D511"/>
<reference evidence="7" key="3">
    <citation type="submission" date="2025-09" db="UniProtKB">
        <authorList>
            <consortium name="Ensembl"/>
        </authorList>
    </citation>
    <scope>IDENTIFICATION</scope>
</reference>
<dbReference type="CDD" id="cd00143">
    <property type="entry name" value="PP2Cc"/>
    <property type="match status" value="1"/>
</dbReference>
<feature type="region of interest" description="Disordered" evidence="5">
    <location>
        <begin position="1"/>
        <end position="40"/>
    </location>
</feature>
<evidence type="ECO:0000256" key="1">
    <source>
        <dbReference type="ARBA" id="ARBA00022723"/>
    </source>
</evidence>
<evidence type="ECO:0000256" key="5">
    <source>
        <dbReference type="SAM" id="MobiDB-lite"/>
    </source>
</evidence>
<feature type="compositionally biased region" description="Polar residues" evidence="5">
    <location>
        <begin position="120"/>
        <end position="129"/>
    </location>
</feature>
<organism evidence="7 8">
    <name type="scientific">Bos indicus x Bos taurus</name>
    <name type="common">Hybrid cattle</name>
    <dbReference type="NCBI Taxonomy" id="30522"/>
    <lineage>
        <taxon>Eukaryota</taxon>
        <taxon>Metazoa</taxon>
        <taxon>Chordata</taxon>
        <taxon>Craniata</taxon>
        <taxon>Vertebrata</taxon>
        <taxon>Euteleostomi</taxon>
        <taxon>Mammalia</taxon>
        <taxon>Eutheria</taxon>
        <taxon>Laurasiatheria</taxon>
        <taxon>Artiodactyla</taxon>
        <taxon>Ruminantia</taxon>
        <taxon>Pecora</taxon>
        <taxon>Bovidae</taxon>
        <taxon>Bovinae</taxon>
        <taxon>Bos</taxon>
    </lineage>
</organism>
<dbReference type="GO" id="GO:0005634">
    <property type="term" value="C:nucleus"/>
    <property type="evidence" value="ECO:0007669"/>
    <property type="project" value="TreeGrafter"/>
</dbReference>
<dbReference type="InterPro" id="IPR000222">
    <property type="entry name" value="PP2C_BS"/>
</dbReference>
<feature type="domain" description="PPM-type phosphatase" evidence="6">
    <location>
        <begin position="409"/>
        <end position="656"/>
    </location>
</feature>
<dbReference type="InterPro" id="IPR001932">
    <property type="entry name" value="PPM-type_phosphatase-like_dom"/>
</dbReference>
<dbReference type="STRING" id="30522.A0A4W2D511"/>
<dbReference type="InterPro" id="IPR036457">
    <property type="entry name" value="PPM-type-like_dom_sf"/>
</dbReference>
<dbReference type="SMART" id="SM00331">
    <property type="entry name" value="PP2C_SIG"/>
    <property type="match status" value="1"/>
</dbReference>
<keyword evidence="2 4" id="KW-0378">Hydrolase</keyword>
<evidence type="ECO:0000313" key="7">
    <source>
        <dbReference type="Ensembl" id="ENSBIXP00000013797.1"/>
    </source>
</evidence>
<dbReference type="PANTHER" id="PTHR13832:SF233">
    <property type="entry name" value="PROTEIN PHOSPHATASE 1F"/>
    <property type="match status" value="1"/>
</dbReference>
<comment type="similarity">
    <text evidence="4">Belongs to the PP2C family.</text>
</comment>
<name>A0A4W2D511_BOBOX</name>
<dbReference type="GO" id="GO:0046872">
    <property type="term" value="F:metal ion binding"/>
    <property type="evidence" value="ECO:0007669"/>
    <property type="project" value="UniProtKB-KW"/>
</dbReference>
<dbReference type="PROSITE" id="PS01032">
    <property type="entry name" value="PPM_1"/>
    <property type="match status" value="1"/>
</dbReference>
<keyword evidence="1" id="KW-0479">Metal-binding</keyword>